<keyword evidence="3" id="KW-1185">Reference proteome</keyword>
<sequence>MKFLAVTAATAAALLSAPAFAAQDDDARLYAGITGGTLGIGPEVGYRLSKNIGIRANASFLSISHGFESDDIEYDGKVKLQSFGAMLDVYPFGGGFRLSGGFRINGNKARATAEPSGGTYDINGTTYTAAEIGTLRANTDIKNFAPALTLGYGGGLSSGFVFGVEAGALFQGRVRIKPLTYTGTLDSAELRADLEAERQSVQDDIDGYKVYPILQLTIGYRF</sequence>
<dbReference type="KEGG" id="sami:SAMIE_1020990"/>
<feature type="chain" id="PRO_5019821412" description="Outer membrane protein beta-barrel domain-containing protein" evidence="1">
    <location>
        <begin position="22"/>
        <end position="222"/>
    </location>
</feature>
<dbReference type="EMBL" id="AP018664">
    <property type="protein sequence ID" value="BBD98598.1"/>
    <property type="molecule type" value="Genomic_DNA"/>
</dbReference>
<accession>A0A494W5Y3</accession>
<dbReference type="RefSeq" id="WP_066700329.1">
    <property type="nucleotide sequence ID" value="NZ_AP018664.1"/>
</dbReference>
<feature type="signal peptide" evidence="1">
    <location>
        <begin position="1"/>
        <end position="21"/>
    </location>
</feature>
<evidence type="ECO:0000313" key="2">
    <source>
        <dbReference type="EMBL" id="BBD98598.1"/>
    </source>
</evidence>
<proteinExistence type="predicted"/>
<keyword evidence="1" id="KW-0732">Signal</keyword>
<gene>
    <name evidence="2" type="ORF">SAMIE_1020990</name>
</gene>
<name>A0A494W5Y3_9SPHN</name>
<dbReference type="Proteomes" id="UP000279959">
    <property type="component" value="Chromosome"/>
</dbReference>
<evidence type="ECO:0000256" key="1">
    <source>
        <dbReference type="SAM" id="SignalP"/>
    </source>
</evidence>
<evidence type="ECO:0008006" key="4">
    <source>
        <dbReference type="Google" id="ProtNLM"/>
    </source>
</evidence>
<protein>
    <recommendedName>
        <fullName evidence="4">Outer membrane protein beta-barrel domain-containing protein</fullName>
    </recommendedName>
</protein>
<evidence type="ECO:0000313" key="3">
    <source>
        <dbReference type="Proteomes" id="UP000279959"/>
    </source>
</evidence>
<reference evidence="2 3" key="1">
    <citation type="submission" date="2018-05" db="EMBL/GenBank/DDBJ databases">
        <title>Complete Genome Sequence of the Nonylphenol-Degrading Bacterium Sphingobium amiense DSM 16289T.</title>
        <authorList>
            <person name="Ootsuka M."/>
            <person name="Nishizawa T."/>
            <person name="Ohta H."/>
        </authorList>
    </citation>
    <scope>NUCLEOTIDE SEQUENCE [LARGE SCALE GENOMIC DNA]</scope>
    <source>
        <strain evidence="2 3">DSM 16289</strain>
    </source>
</reference>
<organism evidence="2 3">
    <name type="scientific">Sphingobium amiense</name>
    <dbReference type="NCBI Taxonomy" id="135719"/>
    <lineage>
        <taxon>Bacteria</taxon>
        <taxon>Pseudomonadati</taxon>
        <taxon>Pseudomonadota</taxon>
        <taxon>Alphaproteobacteria</taxon>
        <taxon>Sphingomonadales</taxon>
        <taxon>Sphingomonadaceae</taxon>
        <taxon>Sphingobium</taxon>
    </lineage>
</organism>
<dbReference type="Gene3D" id="2.40.160.170">
    <property type="match status" value="1"/>
</dbReference>
<dbReference type="AlphaFoldDB" id="A0A494W5Y3"/>